<dbReference type="Proteomes" id="UP000245720">
    <property type="component" value="Unassembled WGS sequence"/>
</dbReference>
<gene>
    <name evidence="3" type="ORF">IE37_00860</name>
</gene>
<evidence type="ECO:0000256" key="1">
    <source>
        <dbReference type="SAM" id="Coils"/>
    </source>
</evidence>
<sequence>MRTTKIKIRNLFGITETELDGRSVELTGANGVGKTSVIDALRYALTNKSDRDIIVRQGEKEGEILIETDTGLSIDRKKRTEQADYKSVKENGKEVMAPENFLRQLFTPLQLDPVAFTLMDAKSKNRAILDLIEYDWDLNFINDKFGEIPSWINYEQNILEVLSDMQSENGQWFKERQNVNRDIRNKQAFIEDIAKDIPADYQAEKWETYDLGAAYKKLEQIKEHNSRIERARLFRSSYDSKLRKLEADKMIEISAEEKAISTERETLLSDIERMKAQIKASEDKLAGLSGKLEDKKALAESRFNEAKTKLDADMSVADEYTDKQPIDFAELQKEVENAEEMKRHLNEYSRMKGMQSELEELKAQSDEYTRKIELARTLPGEILETAKIPIEGFTVQNGIPLINGLPVANLSEGEQLSLCVDVAISKPNGLQVILIDGTEKLSSENREKLYSKCHEKGIQFIATRTTDSSEMEVHYI</sequence>
<dbReference type="GO" id="GO:0016887">
    <property type="term" value="F:ATP hydrolysis activity"/>
    <property type="evidence" value="ECO:0007669"/>
    <property type="project" value="InterPro"/>
</dbReference>
<accession>A0A315Y1S7</accession>
<feature type="coiled-coil region" evidence="1">
    <location>
        <begin position="264"/>
        <end position="291"/>
    </location>
</feature>
<proteinExistence type="predicted"/>
<keyword evidence="3" id="KW-0540">Nuclease</keyword>
<comment type="caution">
    <text evidence="3">The sequence shown here is derived from an EMBL/GenBank/DDBJ whole genome shotgun (WGS) entry which is preliminary data.</text>
</comment>
<evidence type="ECO:0000259" key="2">
    <source>
        <dbReference type="Pfam" id="PF13476"/>
    </source>
</evidence>
<dbReference type="Pfam" id="PF13476">
    <property type="entry name" value="AAA_23"/>
    <property type="match status" value="1"/>
</dbReference>
<evidence type="ECO:0000313" key="3">
    <source>
        <dbReference type="EMBL" id="PWJ13930.1"/>
    </source>
</evidence>
<keyword evidence="3" id="KW-0269">Exonuclease</keyword>
<dbReference type="GO" id="GO:0006302">
    <property type="term" value="P:double-strand break repair"/>
    <property type="evidence" value="ECO:0007669"/>
    <property type="project" value="InterPro"/>
</dbReference>
<dbReference type="InterPro" id="IPR027417">
    <property type="entry name" value="P-loop_NTPase"/>
</dbReference>
<dbReference type="PANTHER" id="PTHR32182:SF0">
    <property type="entry name" value="DNA REPLICATION AND REPAIR PROTEIN RECF"/>
    <property type="match status" value="1"/>
</dbReference>
<name>A0A315Y1S7_RUMFL</name>
<dbReference type="SUPFAM" id="SSF52540">
    <property type="entry name" value="P-loop containing nucleoside triphosphate hydrolases"/>
    <property type="match status" value="1"/>
</dbReference>
<dbReference type="PANTHER" id="PTHR32182">
    <property type="entry name" value="DNA REPLICATION AND REPAIR PROTEIN RECF"/>
    <property type="match status" value="1"/>
</dbReference>
<feature type="domain" description="Rad50/SbcC-type AAA" evidence="2">
    <location>
        <begin position="6"/>
        <end position="272"/>
    </location>
</feature>
<reference evidence="3 4" key="1">
    <citation type="submission" date="2018-05" db="EMBL/GenBank/DDBJ databases">
        <title>The Hungate 1000. A catalogue of reference genomes from the rumen microbiome.</title>
        <authorList>
            <person name="Kelly W."/>
        </authorList>
    </citation>
    <scope>NUCLEOTIDE SEQUENCE [LARGE SCALE GENOMIC DNA]</scope>
    <source>
        <strain evidence="3 4">SAb67</strain>
    </source>
</reference>
<evidence type="ECO:0000313" key="4">
    <source>
        <dbReference type="Proteomes" id="UP000245720"/>
    </source>
</evidence>
<protein>
    <submittedName>
        <fullName evidence="3">Exonuclease SbcC</fullName>
    </submittedName>
</protein>
<organism evidence="3 4">
    <name type="scientific">Ruminococcus flavefaciens</name>
    <dbReference type="NCBI Taxonomy" id="1265"/>
    <lineage>
        <taxon>Bacteria</taxon>
        <taxon>Bacillati</taxon>
        <taxon>Bacillota</taxon>
        <taxon>Clostridia</taxon>
        <taxon>Eubacteriales</taxon>
        <taxon>Oscillospiraceae</taxon>
        <taxon>Ruminococcus</taxon>
    </lineage>
</organism>
<dbReference type="AlphaFoldDB" id="A0A315Y1S7"/>
<dbReference type="GO" id="GO:0000731">
    <property type="term" value="P:DNA synthesis involved in DNA repair"/>
    <property type="evidence" value="ECO:0007669"/>
    <property type="project" value="TreeGrafter"/>
</dbReference>
<feature type="coiled-coil region" evidence="1">
    <location>
        <begin position="328"/>
        <end position="378"/>
    </location>
</feature>
<dbReference type="RefSeq" id="WP_109725722.1">
    <property type="nucleotide sequence ID" value="NZ_QGDI01000003.1"/>
</dbReference>
<dbReference type="GO" id="GO:0004527">
    <property type="term" value="F:exonuclease activity"/>
    <property type="evidence" value="ECO:0007669"/>
    <property type="project" value="UniProtKB-KW"/>
</dbReference>
<dbReference type="EMBL" id="QGDI01000003">
    <property type="protein sequence ID" value="PWJ13930.1"/>
    <property type="molecule type" value="Genomic_DNA"/>
</dbReference>
<dbReference type="InterPro" id="IPR038729">
    <property type="entry name" value="Rad50/SbcC_AAA"/>
</dbReference>
<keyword evidence="1" id="KW-0175">Coiled coil</keyword>
<keyword evidence="3" id="KW-0378">Hydrolase</keyword>
<dbReference type="Gene3D" id="3.40.50.300">
    <property type="entry name" value="P-loop containing nucleotide triphosphate hydrolases"/>
    <property type="match status" value="1"/>
</dbReference>
<dbReference type="OrthoDB" id="1860825at2"/>